<evidence type="ECO:0000256" key="8">
    <source>
        <dbReference type="RuleBase" id="RU000434"/>
    </source>
</evidence>
<dbReference type="EC" id="2.7.7.6" evidence="7 9"/>
<feature type="domain" description="DNA-directed RNA polymerase subunit 2 hybrid-binding" evidence="10">
    <location>
        <begin position="700"/>
        <end position="1085"/>
    </location>
</feature>
<dbReference type="InterPro" id="IPR007644">
    <property type="entry name" value="RNA_pol_bsu_protrusion"/>
</dbReference>
<evidence type="ECO:0000256" key="2">
    <source>
        <dbReference type="ARBA" id="ARBA00022478"/>
    </source>
</evidence>
<keyword evidence="2 7" id="KW-0240">DNA-directed RNA polymerase</keyword>
<evidence type="ECO:0000259" key="13">
    <source>
        <dbReference type="Pfam" id="PF04563"/>
    </source>
</evidence>
<reference evidence="18 21" key="4">
    <citation type="submission" date="2018-08" db="EMBL/GenBank/DDBJ databases">
        <title>A genome reference for cultivated species of the human gut microbiota.</title>
        <authorList>
            <person name="Zou Y."/>
            <person name="Xue W."/>
            <person name="Luo G."/>
        </authorList>
    </citation>
    <scope>NUCLEOTIDE SEQUENCE [LARGE SCALE GENOMIC DNA]</scope>
    <source>
        <strain evidence="18 21">TF05-12AC</strain>
    </source>
</reference>
<evidence type="ECO:0000259" key="15">
    <source>
        <dbReference type="Pfam" id="PF10385"/>
    </source>
</evidence>
<dbReference type="Pfam" id="PF10385">
    <property type="entry name" value="RNA_pol_Rpb2_45"/>
    <property type="match status" value="1"/>
</dbReference>
<evidence type="ECO:0000313" key="17">
    <source>
        <dbReference type="EMBL" id="OUP68323.1"/>
    </source>
</evidence>
<dbReference type="InterPro" id="IPR007645">
    <property type="entry name" value="RNA_pol_Rpb2_3"/>
</dbReference>
<dbReference type="Proteomes" id="UP000196386">
    <property type="component" value="Unassembled WGS sequence"/>
</dbReference>
<evidence type="ECO:0000259" key="12">
    <source>
        <dbReference type="Pfam" id="PF04561"/>
    </source>
</evidence>
<dbReference type="Gene3D" id="2.40.270.10">
    <property type="entry name" value="DNA-directed RNA polymerase, subunit 2, domain 6"/>
    <property type="match status" value="2"/>
</dbReference>
<dbReference type="InterPro" id="IPR014724">
    <property type="entry name" value="RNA_pol_RPB2_OB-fold"/>
</dbReference>
<dbReference type="EMBL" id="CZBE01000002">
    <property type="protein sequence ID" value="CUP33672.1"/>
    <property type="molecule type" value="Genomic_DNA"/>
</dbReference>
<dbReference type="Gene3D" id="3.90.1100.10">
    <property type="match status" value="2"/>
</dbReference>
<dbReference type="GO" id="GO:0003677">
    <property type="term" value="F:DNA binding"/>
    <property type="evidence" value="ECO:0007669"/>
    <property type="project" value="UniProtKB-UniRule"/>
</dbReference>
<evidence type="ECO:0000259" key="10">
    <source>
        <dbReference type="Pfam" id="PF00562"/>
    </source>
</evidence>
<dbReference type="Gene3D" id="2.40.50.150">
    <property type="match status" value="1"/>
</dbReference>
<dbReference type="NCBIfam" id="TIGR02013">
    <property type="entry name" value="rpoB"/>
    <property type="match status" value="1"/>
</dbReference>
<dbReference type="RefSeq" id="WP_024729917.1">
    <property type="nucleotide sequence ID" value="NZ_CABIWA010000001.1"/>
</dbReference>
<dbReference type="Pfam" id="PF04565">
    <property type="entry name" value="RNA_pol_Rpb2_3"/>
    <property type="match status" value="1"/>
</dbReference>
<name>A0A174MBG0_9FIRM</name>
<dbReference type="EMBL" id="NFKP01000019">
    <property type="protein sequence ID" value="OUP68323.1"/>
    <property type="molecule type" value="Genomic_DNA"/>
</dbReference>
<evidence type="ECO:0000256" key="3">
    <source>
        <dbReference type="ARBA" id="ARBA00022679"/>
    </source>
</evidence>
<dbReference type="CDD" id="cd00653">
    <property type="entry name" value="RNA_pol_B_RPB2"/>
    <property type="match status" value="1"/>
</dbReference>
<sequence length="1251" mass="139484">MVNVKPVTQGKTTRMSFSHIDEVLQMPNLIEVQKNSYQWFLDEGLKEVFKDVSPITDYQDNLVLDFIDYHLDDKPKYTIEECKERDATYAAPLRVRASLLNKETGEVKEQDIFMGDFPLMTDSGTFIINGAERVIVSQLVRSPGVYYGSSHDKSGKELYTATVIPNRGAWLEYETDSNDVFYVRIDKNRKLPVTTFVRALGFSSNESIIDFFGDDERIMATLEKDGTANTEEALLEVYRKLRPGEPPTVDSAQSHIDSLFFDPRRYDLSKVGRYKYNKKLAITPRILGRTTSRPVADPLTGELLAGADTVLTRELAERIGRAGVDTVYIRIGDDREMRVLSNGMVDIKDFVGFDCAPLGINEKVRFAVLREILDACDGEDALREAIAARRDELIPKHIIKDDIFSSINYLCGLGHGIGTVDDIDHLGNRRIRSVGELLQNQFRIGFSRMERVIRERMATQAQDMDVVTPQALINIRPVVASIKEFFGSSPLSQFMDQTNPLAELTHKRRLSALGPGGLSRDRAGFEVRDVHYSHYGRMCPIETPEGPNIGLISYLATFAKINEYGFVEAPYRRVDKATGVVLDEVEYMTADIEDMYIVAQANEPLTEDGKFANEKVSVRYRDAVMVCEREKVDYMDVSPKMVVSVATAMIPFLENDDANRALMGANMQRQAVPLLVPEAPIVATGMEYKSAVDSGVAVVSKHAGVVESVSANEIVIRDSRGESHSYHLIKFMRSNQGTCINQRPIVKKGEEISVGQVIADGPSTAGGEISLGRNMLVGFMTWEGYNYEDAVLINERLVKDDIYTSIHIEEYEIESRDTKLGPEEITRDIPNVGDDALRELDERGIIRVGAEVRAGDILVGKVTPKGETELNAEERLLRAIFGEKAREVRDTSLRVPHGEYGIIVDVKVFTRENCDELSPGVNMVVRCYIAQKRKISVGDKMAGRHGNKGVVSRVLPQEDMPYLPDGRPLDIVLNPLGVPSRMNIGQVLEVHLGRAAAELGWKVMTPVFDGADETDIADCLEQAGLSRDGKTWLHDGRTGELFDNPVTVGYMYYLKLHHLVDDKIHARSTGPYSLVTQQPLGGKAQFGGQRFGEMEVWALEAYGAAYTLQEILTVKSDDVVGRVKTFESIVKGKNVPQPGIPESFKVLIKELQSLGLDMRVLDKDNNEIDLKQTFDDDDNMGLTPVDDALMDGVEVPSEFEDGFDIEHPDPDADADADIDLLDVDLTDDDIEESFDPIEELGLDGIANDDSF</sequence>
<keyword evidence="3 7" id="KW-0808">Transferase</keyword>
<keyword evidence="5 7" id="KW-0804">Transcription</keyword>
<proteinExistence type="inferred from homology"/>
<feature type="domain" description="RNA polymerase Rpb2" evidence="12">
    <location>
        <begin position="359"/>
        <end position="432"/>
    </location>
</feature>
<evidence type="ECO:0000313" key="16">
    <source>
        <dbReference type="EMBL" id="CUP33672.1"/>
    </source>
</evidence>
<dbReference type="Proteomes" id="UP000095765">
    <property type="component" value="Unassembled WGS sequence"/>
</dbReference>
<dbReference type="InterPro" id="IPR037033">
    <property type="entry name" value="DNA-dir_RNAP_su2_hyb_sf"/>
</dbReference>
<dbReference type="FunFam" id="3.90.1800.10:FF:000001">
    <property type="entry name" value="DNA-directed RNA polymerase subunit beta"/>
    <property type="match status" value="1"/>
</dbReference>
<evidence type="ECO:0000256" key="7">
    <source>
        <dbReference type="HAMAP-Rule" id="MF_01321"/>
    </source>
</evidence>
<dbReference type="Gene3D" id="3.90.1110.10">
    <property type="entry name" value="RNA polymerase Rpb2, domain 2"/>
    <property type="match status" value="2"/>
</dbReference>
<dbReference type="InterPro" id="IPR010243">
    <property type="entry name" value="RNA_pol_bsu_bac"/>
</dbReference>
<accession>A0A174MBG0</accession>
<dbReference type="OrthoDB" id="9803954at2"/>
<evidence type="ECO:0000259" key="11">
    <source>
        <dbReference type="Pfam" id="PF04560"/>
    </source>
</evidence>
<dbReference type="Pfam" id="PF04560">
    <property type="entry name" value="RNA_pol_Rpb2_7"/>
    <property type="match status" value="1"/>
</dbReference>
<dbReference type="Gene3D" id="2.40.50.100">
    <property type="match status" value="1"/>
</dbReference>
<dbReference type="InterPro" id="IPR007120">
    <property type="entry name" value="DNA-dir_RNAP_su2_dom"/>
</dbReference>
<comment type="function">
    <text evidence="1 7 9">DNA-dependent RNA polymerase catalyzes the transcription of DNA into RNA using the four ribonucleoside triphosphates as substrates.</text>
</comment>
<gene>
    <name evidence="7 16" type="primary">rpoB</name>
    <name evidence="17" type="ORF">B5F11_13890</name>
    <name evidence="18" type="ORF">DXC40_10030</name>
    <name evidence="16" type="ORF">ERS852551_00501</name>
</gene>
<dbReference type="EMBL" id="QVME01000004">
    <property type="protein sequence ID" value="RGE67809.1"/>
    <property type="molecule type" value="Genomic_DNA"/>
</dbReference>
<dbReference type="InterPro" id="IPR019462">
    <property type="entry name" value="DNA-dir_RNA_pol_bsu_external_1"/>
</dbReference>
<dbReference type="SUPFAM" id="SSF64484">
    <property type="entry name" value="beta and beta-prime subunits of DNA dependent RNA-polymerase"/>
    <property type="match status" value="1"/>
</dbReference>
<evidence type="ECO:0000256" key="6">
    <source>
        <dbReference type="ARBA" id="ARBA00048552"/>
    </source>
</evidence>
<dbReference type="GeneID" id="72464655"/>
<evidence type="ECO:0000313" key="19">
    <source>
        <dbReference type="Proteomes" id="UP000095765"/>
    </source>
</evidence>
<evidence type="ECO:0000259" key="14">
    <source>
        <dbReference type="Pfam" id="PF04565"/>
    </source>
</evidence>
<organism evidence="16 19">
    <name type="scientific">Anaerotruncus colihominis</name>
    <dbReference type="NCBI Taxonomy" id="169435"/>
    <lineage>
        <taxon>Bacteria</taxon>
        <taxon>Bacillati</taxon>
        <taxon>Bacillota</taxon>
        <taxon>Clostridia</taxon>
        <taxon>Eubacteriales</taxon>
        <taxon>Oscillospiraceae</taxon>
        <taxon>Anaerotruncus</taxon>
    </lineage>
</organism>
<keyword evidence="4 7" id="KW-0548">Nucleotidyltransferase</keyword>
<evidence type="ECO:0000256" key="1">
    <source>
        <dbReference type="ARBA" id="ARBA00004026"/>
    </source>
</evidence>
<dbReference type="InterPro" id="IPR037034">
    <property type="entry name" value="RNA_pol_Rpb2_2_sf"/>
</dbReference>
<dbReference type="InterPro" id="IPR042107">
    <property type="entry name" value="DNA-dir_RNA_pol_bsu_ext_1_sf"/>
</dbReference>
<reference evidence="16 19" key="1">
    <citation type="submission" date="2015-09" db="EMBL/GenBank/DDBJ databases">
        <authorList>
            <consortium name="Pathogen Informatics"/>
        </authorList>
    </citation>
    <scope>NUCLEOTIDE SEQUENCE [LARGE SCALE GENOMIC DNA]</scope>
    <source>
        <strain evidence="16 19">2789STDY5834939</strain>
    </source>
</reference>
<feature type="domain" description="DNA-directed RNA polymerase beta subunit external 1" evidence="15">
    <location>
        <begin position="571"/>
        <end position="638"/>
    </location>
</feature>
<evidence type="ECO:0000256" key="4">
    <source>
        <dbReference type="ARBA" id="ARBA00022695"/>
    </source>
</evidence>
<dbReference type="GO" id="GO:0003899">
    <property type="term" value="F:DNA-directed RNA polymerase activity"/>
    <property type="evidence" value="ECO:0007669"/>
    <property type="project" value="UniProtKB-UniRule"/>
</dbReference>
<dbReference type="Gene3D" id="2.30.150.10">
    <property type="entry name" value="DNA-directed RNA polymerase, beta subunit, external 1 domain"/>
    <property type="match status" value="1"/>
</dbReference>
<dbReference type="PROSITE" id="PS01166">
    <property type="entry name" value="RNA_POL_BETA"/>
    <property type="match status" value="1"/>
</dbReference>
<dbReference type="Proteomes" id="UP000260828">
    <property type="component" value="Unassembled WGS sequence"/>
</dbReference>
<dbReference type="HAMAP" id="MF_01321">
    <property type="entry name" value="RNApol_bact_RpoB"/>
    <property type="match status" value="1"/>
</dbReference>
<evidence type="ECO:0000313" key="21">
    <source>
        <dbReference type="Proteomes" id="UP000260828"/>
    </source>
</evidence>
<feature type="domain" description="RNA polymerase beta subunit protrusion" evidence="13">
    <location>
        <begin position="29"/>
        <end position="478"/>
    </location>
</feature>
<comment type="subunit">
    <text evidence="7 9">The RNAP catalytic core consists of 2 alpha, 1 beta, 1 beta' and 1 omega subunit. When a sigma factor is associated with the core the holoenzyme is formed, which can initiate transcription.</text>
</comment>
<evidence type="ECO:0000256" key="5">
    <source>
        <dbReference type="ARBA" id="ARBA00023163"/>
    </source>
</evidence>
<dbReference type="Gene3D" id="3.90.1800.10">
    <property type="entry name" value="RNA polymerase alpha subunit dimerisation domain"/>
    <property type="match status" value="1"/>
</dbReference>
<dbReference type="AlphaFoldDB" id="A0A174MBG0"/>
<evidence type="ECO:0000313" key="20">
    <source>
        <dbReference type="Proteomes" id="UP000196386"/>
    </source>
</evidence>
<evidence type="ECO:0000313" key="18">
    <source>
        <dbReference type="EMBL" id="RGE67809.1"/>
    </source>
</evidence>
<dbReference type="NCBIfam" id="NF001616">
    <property type="entry name" value="PRK00405.1"/>
    <property type="match status" value="1"/>
</dbReference>
<dbReference type="GO" id="GO:0006351">
    <property type="term" value="P:DNA-templated transcription"/>
    <property type="evidence" value="ECO:0007669"/>
    <property type="project" value="UniProtKB-UniRule"/>
</dbReference>
<comment type="catalytic activity">
    <reaction evidence="6 7 9">
        <text>RNA(n) + a ribonucleoside 5'-triphosphate = RNA(n+1) + diphosphate</text>
        <dbReference type="Rhea" id="RHEA:21248"/>
        <dbReference type="Rhea" id="RHEA-COMP:14527"/>
        <dbReference type="Rhea" id="RHEA-COMP:17342"/>
        <dbReference type="ChEBI" id="CHEBI:33019"/>
        <dbReference type="ChEBI" id="CHEBI:61557"/>
        <dbReference type="ChEBI" id="CHEBI:140395"/>
        <dbReference type="EC" id="2.7.7.6"/>
    </reaction>
</comment>
<dbReference type="Pfam" id="PF00562">
    <property type="entry name" value="RNA_pol_Rpb2_6"/>
    <property type="match status" value="1"/>
</dbReference>
<dbReference type="GO" id="GO:0000428">
    <property type="term" value="C:DNA-directed RNA polymerase complex"/>
    <property type="evidence" value="ECO:0007669"/>
    <property type="project" value="UniProtKB-KW"/>
</dbReference>
<comment type="similarity">
    <text evidence="7 8">Belongs to the RNA polymerase beta chain family.</text>
</comment>
<feature type="domain" description="RNA polymerase Rpb2" evidence="14">
    <location>
        <begin position="493"/>
        <end position="561"/>
    </location>
</feature>
<dbReference type="InterPro" id="IPR015712">
    <property type="entry name" value="DNA-dir_RNA_pol_su2"/>
</dbReference>
<dbReference type="InterPro" id="IPR007641">
    <property type="entry name" value="RNA_pol_Rpb2_7"/>
</dbReference>
<dbReference type="InterPro" id="IPR007642">
    <property type="entry name" value="RNA_pol_Rpb2_2"/>
</dbReference>
<evidence type="ECO:0000256" key="9">
    <source>
        <dbReference type="RuleBase" id="RU363031"/>
    </source>
</evidence>
<dbReference type="PANTHER" id="PTHR20856">
    <property type="entry name" value="DNA-DIRECTED RNA POLYMERASE I SUBUNIT 2"/>
    <property type="match status" value="1"/>
</dbReference>
<dbReference type="InterPro" id="IPR007121">
    <property type="entry name" value="RNA_pol_bsu_CS"/>
</dbReference>
<dbReference type="Pfam" id="PF04561">
    <property type="entry name" value="RNA_pol_Rpb2_2"/>
    <property type="match status" value="2"/>
</dbReference>
<dbReference type="GO" id="GO:0032549">
    <property type="term" value="F:ribonucleoside binding"/>
    <property type="evidence" value="ECO:0007669"/>
    <property type="project" value="InterPro"/>
</dbReference>
<feature type="domain" description="RNA polymerase Rpb2" evidence="12">
    <location>
        <begin position="141"/>
        <end position="282"/>
    </location>
</feature>
<dbReference type="Pfam" id="PF04563">
    <property type="entry name" value="RNA_pol_Rpb2_1"/>
    <property type="match status" value="1"/>
</dbReference>
<reference evidence="17" key="3">
    <citation type="journal article" date="2018" name="BMC Genomics">
        <title>Whole genome sequencing and function prediction of 133 gut anaerobes isolated from chicken caecum in pure cultures.</title>
        <authorList>
            <person name="Medvecky M."/>
            <person name="Cejkova D."/>
            <person name="Polansky O."/>
            <person name="Karasova D."/>
            <person name="Kubasova T."/>
            <person name="Cizek A."/>
            <person name="Rychlik I."/>
        </authorList>
    </citation>
    <scope>NUCLEOTIDE SEQUENCE</scope>
    <source>
        <strain evidence="17">An175</strain>
    </source>
</reference>
<reference evidence="20" key="2">
    <citation type="submission" date="2017-04" db="EMBL/GenBank/DDBJ databases">
        <title>Function of individual gut microbiota members based on whole genome sequencing of pure cultures obtained from chicken caecum.</title>
        <authorList>
            <person name="Medvecky M."/>
            <person name="Cejkova D."/>
            <person name="Polansky O."/>
            <person name="Karasova D."/>
            <person name="Kubasova T."/>
            <person name="Cizek A."/>
            <person name="Rychlik I."/>
        </authorList>
    </citation>
    <scope>NUCLEOTIDE SEQUENCE [LARGE SCALE GENOMIC DNA]</scope>
    <source>
        <strain evidence="20">An175</strain>
    </source>
</reference>
<protein>
    <recommendedName>
        <fullName evidence="7 9">DNA-directed RNA polymerase subunit beta</fullName>
        <shortName evidence="7">RNAP subunit beta</shortName>
        <ecNumber evidence="7 9">2.7.7.6</ecNumber>
    </recommendedName>
    <alternativeName>
        <fullName evidence="7">RNA polymerase subunit beta</fullName>
    </alternativeName>
    <alternativeName>
        <fullName evidence="7">Transcriptase subunit beta</fullName>
    </alternativeName>
</protein>
<feature type="domain" description="RNA polymerase Rpb2" evidence="11">
    <location>
        <begin position="1087"/>
        <end position="1162"/>
    </location>
</feature>